<dbReference type="KEGG" id="lak:106179523"/>
<keyword evidence="1" id="KW-0812">Transmembrane</keyword>
<dbReference type="Gene3D" id="3.40.50.300">
    <property type="entry name" value="P-loop containing nucleotide triphosphate hydrolases"/>
    <property type="match status" value="1"/>
</dbReference>
<dbReference type="GeneID" id="106179523"/>
<dbReference type="AlphaFoldDB" id="A0A1S3K826"/>
<feature type="transmembrane region" description="Helical" evidence="1">
    <location>
        <begin position="6"/>
        <end position="27"/>
    </location>
</feature>
<protein>
    <submittedName>
        <fullName evidence="4">Carbohydrate sulfotransferase 3</fullName>
    </submittedName>
</protein>
<accession>A0A1S3K826</accession>
<evidence type="ECO:0000313" key="4">
    <source>
        <dbReference type="RefSeq" id="XP_013418647.1"/>
    </source>
</evidence>
<dbReference type="PANTHER" id="PTHR10704:SF71">
    <property type="entry name" value="CARBOHYDRATE SULFOTRANSFERASE 1-LIKE"/>
    <property type="match status" value="1"/>
</dbReference>
<gene>
    <name evidence="4" type="primary">LOC106179523</name>
</gene>
<dbReference type="InParanoid" id="A0A1S3K826"/>
<dbReference type="FunCoup" id="A0A1S3K826">
    <property type="interactions" value="307"/>
</dbReference>
<evidence type="ECO:0000259" key="2">
    <source>
        <dbReference type="Pfam" id="PF00685"/>
    </source>
</evidence>
<evidence type="ECO:0000256" key="1">
    <source>
        <dbReference type="SAM" id="Phobius"/>
    </source>
</evidence>
<name>A0A1S3K826_LINAN</name>
<dbReference type="InterPro" id="IPR051135">
    <property type="entry name" value="Gal/GlcNAc/GalNAc_ST"/>
</dbReference>
<dbReference type="OMA" id="ENCAYIR"/>
<dbReference type="InterPro" id="IPR000863">
    <property type="entry name" value="Sulfotransferase_dom"/>
</dbReference>
<dbReference type="InterPro" id="IPR027417">
    <property type="entry name" value="P-loop_NTPase"/>
</dbReference>
<dbReference type="GO" id="GO:0006044">
    <property type="term" value="P:N-acetylglucosamine metabolic process"/>
    <property type="evidence" value="ECO:0007669"/>
    <property type="project" value="TreeGrafter"/>
</dbReference>
<sequence length="382" mass="44051">MEKRKLGWVILICGVVSFEIAVLLQSYRQEEEQLPKMAIAFQDTDLISHQRNSSFMSRYSPTDGVIILTYVRSGSSLVGQLFNQNPNAVYFYEPLRWIKESLEQPSIYTYSNNTQRKISGTHSQREKDFIYADVIKKLITCEVHDVPSTVTLLKKYNVYNLLTLNQQKALKDYENCAYIRVRGKQPNCMTKMKNVCDNSTLKVMKLVRLSMNAVEPILTQLPNVKVIHLLRDPRASLLSKKKAALFKCNLDCEVDQRCNKQLLPDITHGKVLEAKYPGRIMQIKYEDLAAKPLYWSTKIYSFIGQKLPPVVEHWIHRATSSSEENGTYGTKRQNSSKTAHKWETEIGFEMAEKVDVVCKTVLDLLGYEPYLDIYNKNKRSNV</sequence>
<keyword evidence="3" id="KW-1185">Reference proteome</keyword>
<dbReference type="Pfam" id="PF00685">
    <property type="entry name" value="Sulfotransfer_1"/>
    <property type="match status" value="1"/>
</dbReference>
<dbReference type="PANTHER" id="PTHR10704">
    <property type="entry name" value="CARBOHYDRATE SULFOTRANSFERASE"/>
    <property type="match status" value="1"/>
</dbReference>
<reference evidence="4" key="1">
    <citation type="submission" date="2025-08" db="UniProtKB">
        <authorList>
            <consortium name="RefSeq"/>
        </authorList>
    </citation>
    <scope>IDENTIFICATION</scope>
    <source>
        <tissue evidence="4">Gonads</tissue>
    </source>
</reference>
<keyword evidence="1" id="KW-0472">Membrane</keyword>
<dbReference type="RefSeq" id="XP_013418647.1">
    <property type="nucleotide sequence ID" value="XM_013563193.1"/>
</dbReference>
<evidence type="ECO:0000313" key="3">
    <source>
        <dbReference type="Proteomes" id="UP000085678"/>
    </source>
</evidence>
<dbReference type="Proteomes" id="UP000085678">
    <property type="component" value="Unplaced"/>
</dbReference>
<organism evidence="3 4">
    <name type="scientific">Lingula anatina</name>
    <name type="common">Brachiopod</name>
    <name type="synonym">Lingula unguis</name>
    <dbReference type="NCBI Taxonomy" id="7574"/>
    <lineage>
        <taxon>Eukaryota</taxon>
        <taxon>Metazoa</taxon>
        <taxon>Spiralia</taxon>
        <taxon>Lophotrochozoa</taxon>
        <taxon>Brachiopoda</taxon>
        <taxon>Linguliformea</taxon>
        <taxon>Lingulata</taxon>
        <taxon>Lingulida</taxon>
        <taxon>Linguloidea</taxon>
        <taxon>Lingulidae</taxon>
        <taxon>Lingula</taxon>
    </lineage>
</organism>
<feature type="domain" description="Sulfotransferase" evidence="2">
    <location>
        <begin position="64"/>
        <end position="364"/>
    </location>
</feature>
<keyword evidence="1" id="KW-1133">Transmembrane helix</keyword>
<dbReference type="GO" id="GO:0006790">
    <property type="term" value="P:sulfur compound metabolic process"/>
    <property type="evidence" value="ECO:0007669"/>
    <property type="project" value="TreeGrafter"/>
</dbReference>
<dbReference type="OrthoDB" id="6138663at2759"/>
<dbReference type="STRING" id="7574.A0A1S3K826"/>
<dbReference type="GO" id="GO:0001517">
    <property type="term" value="F:N-acetylglucosamine 6-O-sulfotransferase activity"/>
    <property type="evidence" value="ECO:0007669"/>
    <property type="project" value="TreeGrafter"/>
</dbReference>
<dbReference type="SUPFAM" id="SSF52540">
    <property type="entry name" value="P-loop containing nucleoside triphosphate hydrolases"/>
    <property type="match status" value="1"/>
</dbReference>
<proteinExistence type="predicted"/>